<keyword evidence="1" id="KW-0472">Membrane</keyword>
<comment type="caution">
    <text evidence="2">The sequence shown here is derived from an EMBL/GenBank/DDBJ whole genome shotgun (WGS) entry which is preliminary data.</text>
</comment>
<feature type="transmembrane region" description="Helical" evidence="1">
    <location>
        <begin position="6"/>
        <end position="23"/>
    </location>
</feature>
<accession>A0ABW1S4L5</accession>
<feature type="transmembrane region" description="Helical" evidence="1">
    <location>
        <begin position="30"/>
        <end position="54"/>
    </location>
</feature>
<feature type="transmembrane region" description="Helical" evidence="1">
    <location>
        <begin position="74"/>
        <end position="100"/>
    </location>
</feature>
<sequence>MFVKGYLIASALALAISFGLFLLGFPLDIAFTIAVVIGLGLSLFLGAFLIRIFTKPLADELGAEPSGLTNGGLYIGYLERALIMLLVLMGEPTGVGFLIAAKSILRFGEVKEIGQRKMSEYIIIGTFFSFGWGLFIALLTQVMIEALSMALR</sequence>
<gene>
    <name evidence="2" type="ORF">ACFQDM_00160</name>
</gene>
<feature type="transmembrane region" description="Helical" evidence="1">
    <location>
        <begin position="121"/>
        <end position="144"/>
    </location>
</feature>
<organism evidence="2 3">
    <name type="scientific">Ponticaulis profundi</name>
    <dbReference type="NCBI Taxonomy" id="2665222"/>
    <lineage>
        <taxon>Bacteria</taxon>
        <taxon>Pseudomonadati</taxon>
        <taxon>Pseudomonadota</taxon>
        <taxon>Alphaproteobacteria</taxon>
        <taxon>Hyphomonadales</taxon>
        <taxon>Hyphomonadaceae</taxon>
        <taxon>Ponticaulis</taxon>
    </lineage>
</organism>
<reference evidence="3" key="1">
    <citation type="journal article" date="2019" name="Int. J. Syst. Evol. Microbiol.">
        <title>The Global Catalogue of Microorganisms (GCM) 10K type strain sequencing project: providing services to taxonomists for standard genome sequencing and annotation.</title>
        <authorList>
            <consortium name="The Broad Institute Genomics Platform"/>
            <consortium name="The Broad Institute Genome Sequencing Center for Infectious Disease"/>
            <person name="Wu L."/>
            <person name="Ma J."/>
        </authorList>
    </citation>
    <scope>NUCLEOTIDE SEQUENCE [LARGE SCALE GENOMIC DNA]</scope>
    <source>
        <strain evidence="3">CGMCC-1.15741</strain>
    </source>
</reference>
<evidence type="ECO:0000313" key="2">
    <source>
        <dbReference type="EMBL" id="MFC6196466.1"/>
    </source>
</evidence>
<keyword evidence="3" id="KW-1185">Reference proteome</keyword>
<protein>
    <submittedName>
        <fullName evidence="2">Uncharacterized protein</fullName>
    </submittedName>
</protein>
<keyword evidence="1" id="KW-1133">Transmembrane helix</keyword>
<keyword evidence="1" id="KW-0812">Transmembrane</keyword>
<evidence type="ECO:0000256" key="1">
    <source>
        <dbReference type="SAM" id="Phobius"/>
    </source>
</evidence>
<name>A0ABW1S4L5_9PROT</name>
<dbReference type="RefSeq" id="WP_377373872.1">
    <property type="nucleotide sequence ID" value="NZ_JBHSSW010000001.1"/>
</dbReference>
<proteinExistence type="predicted"/>
<dbReference type="EMBL" id="JBHSSW010000001">
    <property type="protein sequence ID" value="MFC6196466.1"/>
    <property type="molecule type" value="Genomic_DNA"/>
</dbReference>
<dbReference type="Proteomes" id="UP001596303">
    <property type="component" value="Unassembled WGS sequence"/>
</dbReference>
<evidence type="ECO:0000313" key="3">
    <source>
        <dbReference type="Proteomes" id="UP001596303"/>
    </source>
</evidence>